<keyword evidence="5" id="KW-0864">Zinc transport</keyword>
<organism evidence="7 8">
    <name type="scientific">Loktanella gaetbuli</name>
    <dbReference type="NCBI Taxonomy" id="2881335"/>
    <lineage>
        <taxon>Bacteria</taxon>
        <taxon>Pseudomonadati</taxon>
        <taxon>Pseudomonadota</taxon>
        <taxon>Alphaproteobacteria</taxon>
        <taxon>Rhodobacterales</taxon>
        <taxon>Roseobacteraceae</taxon>
        <taxon>Loktanella</taxon>
    </lineage>
</organism>
<keyword evidence="5" id="KW-0862">Zinc</keyword>
<dbReference type="InterPro" id="IPR050492">
    <property type="entry name" value="Bact_metal-bind_prot9"/>
</dbReference>
<evidence type="ECO:0000256" key="4">
    <source>
        <dbReference type="ARBA" id="ARBA00022729"/>
    </source>
</evidence>
<dbReference type="Pfam" id="PF01297">
    <property type="entry name" value="ZnuA"/>
    <property type="match status" value="1"/>
</dbReference>
<evidence type="ECO:0000313" key="8">
    <source>
        <dbReference type="Proteomes" id="UP001138961"/>
    </source>
</evidence>
<proteinExistence type="inferred from homology"/>
<keyword evidence="5" id="KW-0406">Ion transport</keyword>
<reference evidence="7" key="1">
    <citation type="submission" date="2021-10" db="EMBL/GenBank/DDBJ databases">
        <title>Loktanella gaetbuli sp. nov., isolated from a tidal flat.</title>
        <authorList>
            <person name="Park S."/>
            <person name="Yoon J.-H."/>
        </authorList>
    </citation>
    <scope>NUCLEOTIDE SEQUENCE</scope>
    <source>
        <strain evidence="7">TSTF-M6</strain>
    </source>
</reference>
<dbReference type="Proteomes" id="UP001138961">
    <property type="component" value="Unassembled WGS sequence"/>
</dbReference>
<name>A0ABS8BX10_9RHOB</name>
<feature type="chain" id="PRO_5046387133" description="High-affinity zinc uptake system protein ZnuA" evidence="6">
    <location>
        <begin position="23"/>
        <end position="297"/>
    </location>
</feature>
<dbReference type="InterPro" id="IPR006127">
    <property type="entry name" value="ZnuA-like"/>
</dbReference>
<dbReference type="PANTHER" id="PTHR42953:SF3">
    <property type="entry name" value="HIGH-AFFINITY ZINC UPTAKE SYSTEM PROTEIN ZNUA"/>
    <property type="match status" value="1"/>
</dbReference>
<dbReference type="SUPFAM" id="SSF53807">
    <property type="entry name" value="Helical backbone' metal receptor"/>
    <property type="match status" value="1"/>
</dbReference>
<dbReference type="Gene3D" id="3.40.50.1980">
    <property type="entry name" value="Nitrogenase molybdenum iron protein domain"/>
    <property type="match status" value="2"/>
</dbReference>
<evidence type="ECO:0000313" key="7">
    <source>
        <dbReference type="EMBL" id="MCB5200224.1"/>
    </source>
</evidence>
<keyword evidence="4 6" id="KW-0732">Signal</keyword>
<evidence type="ECO:0000256" key="1">
    <source>
        <dbReference type="ARBA" id="ARBA00011028"/>
    </source>
</evidence>
<comment type="similarity">
    <text evidence="1">Belongs to the bacterial solute-binding protein 9 family.</text>
</comment>
<keyword evidence="3" id="KW-0813">Transport</keyword>
<accession>A0ABS8BX10</accession>
<sequence>MNLTRRAVLALIMSTVALPVAAQDRPVVATDNYPLAYFAERLGGGGVDVLFTVPGDVDPSFWRPGIADITAIQAADVIALNGAGFSTWPTKASLPRSRTFDTTAGLSDRLIQTDTVTHSHGDDGEHSHEATANYVWLDFELAQQQAAAIAEAMTRQVPDLADAIASSRDDLMADLAALDAQGRAIGDMADLPPVVASHPRYQYLGAAYGLDISAVEWDANVDPTADQWAALEALVAQTGAQVFIWEAEPAPGSRARMAEIGLTDVVFPPLANRPAEGDFVSVMQASLTALSEAFKGL</sequence>
<protein>
    <recommendedName>
        <fullName evidence="2">High-affinity zinc uptake system protein ZnuA</fullName>
    </recommendedName>
</protein>
<feature type="signal peptide" evidence="6">
    <location>
        <begin position="1"/>
        <end position="22"/>
    </location>
</feature>
<evidence type="ECO:0000256" key="3">
    <source>
        <dbReference type="ARBA" id="ARBA00022448"/>
    </source>
</evidence>
<evidence type="ECO:0000256" key="2">
    <source>
        <dbReference type="ARBA" id="ARBA00015915"/>
    </source>
</evidence>
<dbReference type="RefSeq" id="WP_226748797.1">
    <property type="nucleotide sequence ID" value="NZ_JAJATZ010000006.1"/>
</dbReference>
<comment type="caution">
    <text evidence="7">The sequence shown here is derived from an EMBL/GenBank/DDBJ whole genome shotgun (WGS) entry which is preliminary data.</text>
</comment>
<keyword evidence="8" id="KW-1185">Reference proteome</keyword>
<gene>
    <name evidence="7" type="ORF">LGQ03_13315</name>
</gene>
<dbReference type="PANTHER" id="PTHR42953">
    <property type="entry name" value="HIGH-AFFINITY ZINC UPTAKE SYSTEM PROTEIN ZNUA-RELATED"/>
    <property type="match status" value="1"/>
</dbReference>
<dbReference type="EMBL" id="JAJATZ010000006">
    <property type="protein sequence ID" value="MCB5200224.1"/>
    <property type="molecule type" value="Genomic_DNA"/>
</dbReference>
<evidence type="ECO:0000256" key="6">
    <source>
        <dbReference type="SAM" id="SignalP"/>
    </source>
</evidence>
<evidence type="ECO:0000256" key="5">
    <source>
        <dbReference type="ARBA" id="ARBA00022906"/>
    </source>
</evidence>